<dbReference type="PROSITE" id="PS50893">
    <property type="entry name" value="ABC_TRANSPORTER_2"/>
    <property type="match status" value="1"/>
</dbReference>
<dbReference type="OrthoDB" id="6500128at2759"/>
<dbReference type="GO" id="GO:0005524">
    <property type="term" value="F:ATP binding"/>
    <property type="evidence" value="ECO:0007669"/>
    <property type="project" value="InterPro"/>
</dbReference>
<dbReference type="OMA" id="QANECIF"/>
<evidence type="ECO:0000313" key="6">
    <source>
        <dbReference type="EMBL" id="CAK59743.1"/>
    </source>
</evidence>
<keyword evidence="7" id="KW-1185">Reference proteome</keyword>
<dbReference type="Proteomes" id="UP000000600">
    <property type="component" value="Unassembled WGS sequence"/>
</dbReference>
<protein>
    <recommendedName>
        <fullName evidence="5">ABC transporter domain-containing protein</fullName>
    </recommendedName>
</protein>
<dbReference type="Pfam" id="PF00005">
    <property type="entry name" value="ABC_tran"/>
    <property type="match status" value="1"/>
</dbReference>
<dbReference type="InterPro" id="IPR003439">
    <property type="entry name" value="ABC_transporter-like_ATP-bd"/>
</dbReference>
<dbReference type="InterPro" id="IPR036640">
    <property type="entry name" value="ABC1_TM_sf"/>
</dbReference>
<feature type="domain" description="ABC transporter" evidence="5">
    <location>
        <begin position="88"/>
        <end position="323"/>
    </location>
</feature>
<name>A0BMH6_PARTE</name>
<evidence type="ECO:0000256" key="1">
    <source>
        <dbReference type="ARBA" id="ARBA00004141"/>
    </source>
</evidence>
<keyword evidence="3" id="KW-1133">Transmembrane helix</keyword>
<organism evidence="6 7">
    <name type="scientific">Paramecium tetraurelia</name>
    <dbReference type="NCBI Taxonomy" id="5888"/>
    <lineage>
        <taxon>Eukaryota</taxon>
        <taxon>Sar</taxon>
        <taxon>Alveolata</taxon>
        <taxon>Ciliophora</taxon>
        <taxon>Intramacronucleata</taxon>
        <taxon>Oligohymenophorea</taxon>
        <taxon>Peniculida</taxon>
        <taxon>Parameciidae</taxon>
        <taxon>Paramecium</taxon>
    </lineage>
</organism>
<dbReference type="AlphaFoldDB" id="A0BMH6"/>
<comment type="subcellular location">
    <subcellularLocation>
        <location evidence="1">Membrane</location>
        <topology evidence="1">Multi-pass membrane protein</topology>
    </subcellularLocation>
</comment>
<dbReference type="HOGENOM" id="CLU_000604_1_9_1"/>
<dbReference type="SUPFAM" id="SSF52540">
    <property type="entry name" value="P-loop containing nucleoside triphosphate hydrolases"/>
    <property type="match status" value="1"/>
</dbReference>
<reference evidence="6 7" key="1">
    <citation type="journal article" date="2006" name="Nature">
        <title>Global trends of whole-genome duplications revealed by the ciliate Paramecium tetraurelia.</title>
        <authorList>
            <consortium name="Genoscope"/>
            <person name="Aury J.-M."/>
            <person name="Jaillon O."/>
            <person name="Duret L."/>
            <person name="Noel B."/>
            <person name="Jubin C."/>
            <person name="Porcel B.M."/>
            <person name="Segurens B."/>
            <person name="Daubin V."/>
            <person name="Anthouard V."/>
            <person name="Aiach N."/>
            <person name="Arnaiz O."/>
            <person name="Billaut A."/>
            <person name="Beisson J."/>
            <person name="Blanc I."/>
            <person name="Bouhouche K."/>
            <person name="Camara F."/>
            <person name="Duharcourt S."/>
            <person name="Guigo R."/>
            <person name="Gogendeau D."/>
            <person name="Katinka M."/>
            <person name="Keller A.-M."/>
            <person name="Kissmehl R."/>
            <person name="Klotz C."/>
            <person name="Koll F."/>
            <person name="Le Moue A."/>
            <person name="Lepere C."/>
            <person name="Malinsky S."/>
            <person name="Nowacki M."/>
            <person name="Nowak J.K."/>
            <person name="Plattner H."/>
            <person name="Poulain J."/>
            <person name="Ruiz F."/>
            <person name="Serrano V."/>
            <person name="Zagulski M."/>
            <person name="Dessen P."/>
            <person name="Betermier M."/>
            <person name="Weissenbach J."/>
            <person name="Scarpelli C."/>
            <person name="Schachter V."/>
            <person name="Sperling L."/>
            <person name="Meyer E."/>
            <person name="Cohen J."/>
            <person name="Wincker P."/>
        </authorList>
    </citation>
    <scope>NUCLEOTIDE SEQUENCE [LARGE SCALE GENOMIC DNA]</scope>
    <source>
        <strain evidence="6 7">Stock d4-2</strain>
    </source>
</reference>
<evidence type="ECO:0000259" key="5">
    <source>
        <dbReference type="PROSITE" id="PS50893"/>
    </source>
</evidence>
<sequence length="474" mass="53626">MGAPYTVGNVMIIFFSVVTGGFQIEQAGPCVQHFAKGRQAAVKIFAILNRIPKILNPQNSKKHGDFNGTILLKNVHFSYPNRPDQQVLKSQTQLFHQEMKLKEALQIEIFIINIFNSILTVALQFQIGESGCSKSTVMQLIERFYDCHQGEDGIKVKGLNVLELTSRIGLVGQEPELFATSIKENLLQGKIDATEEEMIDALKKANAWDFGSKMKQGLNTYFGIGGSQLNRGQIYNCQSYFKKPQILLLDKATSALDRTNERIIQQTVNQISKGITTIVIAHIISTIQNTDLIYVIDNGQVVESGTIEELINQIGKFEELAKNLIQTQMKEELEGNAQEYLKDPFRSKMNLAGQQIKQQQQRRNEKFKKLEVPTLIKKVSGKVAQGKGIETQQDQDSHMSLKENKLKQANECIFPIFSLLLGDMITVLVESNPSFADYQSHMTYDNPRKDLCDMLKKDLQDQVIVRMNFKEKKD</sequence>
<dbReference type="Gene3D" id="3.40.50.300">
    <property type="entry name" value="P-loop containing nucleotide triphosphate hydrolases"/>
    <property type="match status" value="2"/>
</dbReference>
<dbReference type="EMBL" id="CT868004">
    <property type="protein sequence ID" value="CAK59743.1"/>
    <property type="molecule type" value="Genomic_DNA"/>
</dbReference>
<accession>A0BMH6</accession>
<proteinExistence type="predicted"/>
<keyword evidence="4" id="KW-0472">Membrane</keyword>
<dbReference type="GO" id="GO:0016020">
    <property type="term" value="C:membrane"/>
    <property type="evidence" value="ECO:0007669"/>
    <property type="project" value="UniProtKB-SubCell"/>
</dbReference>
<dbReference type="KEGG" id="ptm:GSPATT00030379001"/>
<gene>
    <name evidence="6" type="ORF">GSPATT00030379001</name>
</gene>
<dbReference type="InParanoid" id="A0BMH6"/>
<dbReference type="RefSeq" id="XP_001427141.1">
    <property type="nucleotide sequence ID" value="XM_001427104.1"/>
</dbReference>
<keyword evidence="2" id="KW-0812">Transmembrane</keyword>
<dbReference type="PANTHER" id="PTHR24222:SF76">
    <property type="entry name" value="MYCOBACTIN IMPORT ATP-BINDING_PERMEASE PROTEIN IRTB"/>
    <property type="match status" value="1"/>
</dbReference>
<dbReference type="PANTHER" id="PTHR24222">
    <property type="entry name" value="ABC TRANSPORTER B FAMILY"/>
    <property type="match status" value="1"/>
</dbReference>
<dbReference type="eggNOG" id="KOG0055">
    <property type="taxonomic scope" value="Eukaryota"/>
</dbReference>
<evidence type="ECO:0000313" key="7">
    <source>
        <dbReference type="Proteomes" id="UP000000600"/>
    </source>
</evidence>
<dbReference type="InterPro" id="IPR039421">
    <property type="entry name" value="Type_1_exporter"/>
</dbReference>
<dbReference type="STRING" id="5888.A0BMH6"/>
<dbReference type="Gene3D" id="1.20.1560.10">
    <property type="entry name" value="ABC transporter type 1, transmembrane domain"/>
    <property type="match status" value="2"/>
</dbReference>
<dbReference type="InterPro" id="IPR027417">
    <property type="entry name" value="P-loop_NTPase"/>
</dbReference>
<dbReference type="GO" id="GO:0016887">
    <property type="term" value="F:ATP hydrolysis activity"/>
    <property type="evidence" value="ECO:0007669"/>
    <property type="project" value="InterPro"/>
</dbReference>
<evidence type="ECO:0000256" key="3">
    <source>
        <dbReference type="ARBA" id="ARBA00022989"/>
    </source>
</evidence>
<dbReference type="GeneID" id="5012925"/>
<evidence type="ECO:0000256" key="4">
    <source>
        <dbReference type="ARBA" id="ARBA00023136"/>
    </source>
</evidence>
<evidence type="ECO:0000256" key="2">
    <source>
        <dbReference type="ARBA" id="ARBA00022692"/>
    </source>
</evidence>